<proteinExistence type="predicted"/>
<accession>X0XN15</accession>
<dbReference type="PANTHER" id="PTHR45947:SF3">
    <property type="entry name" value="SULFOQUINOVOSYL TRANSFERASE SQD2"/>
    <property type="match status" value="1"/>
</dbReference>
<dbReference type="AlphaFoldDB" id="X0XN15"/>
<gene>
    <name evidence="2" type="ORF">S01H1_74419</name>
</gene>
<organism evidence="2">
    <name type="scientific">marine sediment metagenome</name>
    <dbReference type="NCBI Taxonomy" id="412755"/>
    <lineage>
        <taxon>unclassified sequences</taxon>
        <taxon>metagenomes</taxon>
        <taxon>ecological metagenomes</taxon>
    </lineage>
</organism>
<dbReference type="SUPFAM" id="SSF53756">
    <property type="entry name" value="UDP-Glycosyltransferase/glycogen phosphorylase"/>
    <property type="match status" value="1"/>
</dbReference>
<protein>
    <recommendedName>
        <fullName evidence="1">Glycosyl transferase family 1 domain-containing protein</fullName>
    </recommendedName>
</protein>
<comment type="caution">
    <text evidence="2">The sequence shown here is derived from an EMBL/GenBank/DDBJ whole genome shotgun (WGS) entry which is preliminary data.</text>
</comment>
<dbReference type="InterPro" id="IPR050194">
    <property type="entry name" value="Glycosyltransferase_grp1"/>
</dbReference>
<dbReference type="CDD" id="cd03801">
    <property type="entry name" value="GT4_PimA-like"/>
    <property type="match status" value="1"/>
</dbReference>
<sequence length="204" mass="22261">MIEHWSAVIGKDHDAEMIPLETIALGVDCDRHRPATNEERNQVRAQLEIPGGADVILFVGRLSHHAKSNPLPMYAACQRAAERNGRPVFLLLAGWYASAAIQTGFEKEAQRVAPDVHVVTINAMDAKWRDSVWAAADVFVSLADSVQETFGLTVVEAMSRKIAVVASDWNGYRETIQHGHTGLLVPTSMVDGAGERALLAMHEG</sequence>
<dbReference type="Pfam" id="PF00534">
    <property type="entry name" value="Glycos_transf_1"/>
    <property type="match status" value="1"/>
</dbReference>
<dbReference type="PANTHER" id="PTHR45947">
    <property type="entry name" value="SULFOQUINOVOSYL TRANSFERASE SQD2"/>
    <property type="match status" value="1"/>
</dbReference>
<name>X0XN15_9ZZZZ</name>
<reference evidence="2" key="1">
    <citation type="journal article" date="2014" name="Front. Microbiol.">
        <title>High frequency of phylogenetically diverse reductive dehalogenase-homologous genes in deep subseafloor sedimentary metagenomes.</title>
        <authorList>
            <person name="Kawai M."/>
            <person name="Futagami T."/>
            <person name="Toyoda A."/>
            <person name="Takaki Y."/>
            <person name="Nishi S."/>
            <person name="Hori S."/>
            <person name="Arai W."/>
            <person name="Tsubouchi T."/>
            <person name="Morono Y."/>
            <person name="Uchiyama I."/>
            <person name="Ito T."/>
            <person name="Fujiyama A."/>
            <person name="Inagaki F."/>
            <person name="Takami H."/>
        </authorList>
    </citation>
    <scope>NUCLEOTIDE SEQUENCE</scope>
    <source>
        <strain evidence="2">Expedition CK06-06</strain>
    </source>
</reference>
<evidence type="ECO:0000259" key="1">
    <source>
        <dbReference type="Pfam" id="PF00534"/>
    </source>
</evidence>
<feature type="non-terminal residue" evidence="2">
    <location>
        <position position="204"/>
    </location>
</feature>
<dbReference type="InterPro" id="IPR001296">
    <property type="entry name" value="Glyco_trans_1"/>
</dbReference>
<evidence type="ECO:0000313" key="2">
    <source>
        <dbReference type="EMBL" id="GAG36737.1"/>
    </source>
</evidence>
<dbReference type="EMBL" id="BARS01049787">
    <property type="protein sequence ID" value="GAG36737.1"/>
    <property type="molecule type" value="Genomic_DNA"/>
</dbReference>
<feature type="domain" description="Glycosyl transferase family 1" evidence="1">
    <location>
        <begin position="40"/>
        <end position="198"/>
    </location>
</feature>
<dbReference type="GO" id="GO:0016757">
    <property type="term" value="F:glycosyltransferase activity"/>
    <property type="evidence" value="ECO:0007669"/>
    <property type="project" value="InterPro"/>
</dbReference>
<dbReference type="Gene3D" id="3.40.50.2000">
    <property type="entry name" value="Glycogen Phosphorylase B"/>
    <property type="match status" value="1"/>
</dbReference>